<organism evidence="2 4">
    <name type="scientific">Dinothrombium tinctorium</name>
    <dbReference type="NCBI Taxonomy" id="1965070"/>
    <lineage>
        <taxon>Eukaryota</taxon>
        <taxon>Metazoa</taxon>
        <taxon>Ecdysozoa</taxon>
        <taxon>Arthropoda</taxon>
        <taxon>Chelicerata</taxon>
        <taxon>Arachnida</taxon>
        <taxon>Acari</taxon>
        <taxon>Acariformes</taxon>
        <taxon>Trombidiformes</taxon>
        <taxon>Prostigmata</taxon>
        <taxon>Anystina</taxon>
        <taxon>Parasitengona</taxon>
        <taxon>Trombidioidea</taxon>
        <taxon>Trombidiidae</taxon>
        <taxon>Dinothrombium</taxon>
    </lineage>
</organism>
<dbReference type="EMBL" id="NCKU01002573">
    <property type="protein sequence ID" value="RWS09304.1"/>
    <property type="molecule type" value="Genomic_DNA"/>
</dbReference>
<name>A0A3S3P721_9ACAR</name>
<feature type="compositionally biased region" description="Polar residues" evidence="1">
    <location>
        <begin position="139"/>
        <end position="153"/>
    </location>
</feature>
<dbReference type="PANTHER" id="PTHR13422:SF12">
    <property type="entry name" value="SIN3-HDAC COMPLEX-ASSOCIATED FACTOR"/>
    <property type="match status" value="1"/>
</dbReference>
<reference evidence="2" key="2">
    <citation type="submission" date="2018-11" db="EMBL/GenBank/DDBJ databases">
        <title>Trombidioid mite genomics.</title>
        <authorList>
            <person name="Dong X."/>
        </authorList>
    </citation>
    <scope>NUCLEOTIDE SEQUENCE</scope>
    <source>
        <strain evidence="2">UoL-WK</strain>
    </source>
</reference>
<feature type="compositionally biased region" description="Low complexity" evidence="1">
    <location>
        <begin position="278"/>
        <end position="291"/>
    </location>
</feature>
<dbReference type="AlphaFoldDB" id="A0A3S3P721"/>
<feature type="compositionally biased region" description="Acidic residues" evidence="1">
    <location>
        <begin position="157"/>
        <end position="182"/>
    </location>
</feature>
<dbReference type="InterPro" id="IPR026065">
    <property type="entry name" value="FAM60A"/>
</dbReference>
<dbReference type="STRING" id="1965070.A0A3S3P721"/>
<reference evidence="2 4" key="1">
    <citation type="journal article" date="2018" name="Gigascience">
        <title>Genomes of trombidid mites reveal novel predicted allergens and laterally-transferred genes associated with secondary metabolism.</title>
        <authorList>
            <person name="Dong X."/>
            <person name="Chaisiri K."/>
            <person name="Xia D."/>
            <person name="Armstrong S.D."/>
            <person name="Fang Y."/>
            <person name="Donnelly M.J."/>
            <person name="Kadowaki T."/>
            <person name="McGarry J.W."/>
            <person name="Darby A.C."/>
            <person name="Makepeace B.L."/>
        </authorList>
    </citation>
    <scope>NUCLEOTIDE SEQUENCE [LARGE SCALE GENOMIC DNA]</scope>
    <source>
        <strain evidence="2">UoL-WK</strain>
    </source>
</reference>
<accession>A0A3S3P721</accession>
<proteinExistence type="predicted"/>
<evidence type="ECO:0000256" key="1">
    <source>
        <dbReference type="SAM" id="MobiDB-lite"/>
    </source>
</evidence>
<dbReference type="Pfam" id="PF15396">
    <property type="entry name" value="FAM60A"/>
    <property type="match status" value="1"/>
</dbReference>
<keyword evidence="4" id="KW-1185">Reference proteome</keyword>
<dbReference type="GO" id="GO:0070822">
    <property type="term" value="C:Sin3-type complex"/>
    <property type="evidence" value="ECO:0007669"/>
    <property type="project" value="TreeGrafter"/>
</dbReference>
<evidence type="ECO:0000313" key="2">
    <source>
        <dbReference type="EMBL" id="RWS09304.1"/>
    </source>
</evidence>
<feature type="compositionally biased region" description="Basic residues" evidence="1">
    <location>
        <begin position="111"/>
        <end position="122"/>
    </location>
</feature>
<dbReference type="PANTHER" id="PTHR13422">
    <property type="entry name" value="SIN3-HDAC COMPLEX-ASSOCIATED FACTOR"/>
    <property type="match status" value="1"/>
</dbReference>
<feature type="compositionally biased region" description="Basic residues" evidence="1">
    <location>
        <begin position="187"/>
        <end position="196"/>
    </location>
</feature>
<gene>
    <name evidence="2" type="ORF">B4U79_05310</name>
    <name evidence="3" type="ORF">B4U79_07592</name>
</gene>
<dbReference type="OrthoDB" id="10023333at2759"/>
<dbReference type="EMBL" id="NCKU01002568">
    <property type="protein sequence ID" value="RWS09310.1"/>
    <property type="molecule type" value="Genomic_DNA"/>
</dbReference>
<feature type="compositionally biased region" description="Low complexity" evidence="1">
    <location>
        <begin position="298"/>
        <end position="309"/>
    </location>
</feature>
<comment type="caution">
    <text evidence="2">The sequence shown here is derived from an EMBL/GenBank/DDBJ whole genome shotgun (WGS) entry which is preliminary data.</text>
</comment>
<feature type="compositionally biased region" description="Basic residues" evidence="1">
    <location>
        <begin position="209"/>
        <end position="219"/>
    </location>
</feature>
<feature type="region of interest" description="Disordered" evidence="1">
    <location>
        <begin position="104"/>
        <end position="221"/>
    </location>
</feature>
<sequence>MFSFHKPKIYRSISGCCICKAKSSSSRFTDSKKYEAEFEKCFRITEKRSGEICNACVLLVKRWKKLPPGTQRDWRHVVDARAGPGTKSLKNVKLNNSTTNTVTAVLSSPQSHKKHQKPKKLRSKVDLSSDNTVAEDALNDSSSTINQIANFNGSDSSEIEEDEDEDEDEDDDDDDYLSEDFEGGGTAKRKIRKRSTSKSNKSNILSRNSSKHTNKRNKSLKASGVSKISSFLDMSFWRKEKICCGIIFKGPDNEVLIYPKLLKPCSCRKSAMKSPTNGSGSSDSGSVSSVSPIEEDTNSNASSSNNYTI</sequence>
<dbReference type="GO" id="GO:0030336">
    <property type="term" value="P:negative regulation of cell migration"/>
    <property type="evidence" value="ECO:0007669"/>
    <property type="project" value="TreeGrafter"/>
</dbReference>
<dbReference type="Proteomes" id="UP000285301">
    <property type="component" value="Unassembled WGS sequence"/>
</dbReference>
<feature type="region of interest" description="Disordered" evidence="1">
    <location>
        <begin position="269"/>
        <end position="309"/>
    </location>
</feature>
<protein>
    <submittedName>
        <fullName evidence="2">Protein FAM60A-like protein</fullName>
    </submittedName>
</protein>
<evidence type="ECO:0000313" key="3">
    <source>
        <dbReference type="EMBL" id="RWS09310.1"/>
    </source>
</evidence>
<evidence type="ECO:0000313" key="4">
    <source>
        <dbReference type="Proteomes" id="UP000285301"/>
    </source>
</evidence>